<feature type="domain" description="Pyridoxamine 5'-phosphate oxidase N-terminal" evidence="5">
    <location>
        <begin position="39"/>
        <end position="119"/>
    </location>
</feature>
<dbReference type="PANTHER" id="PTHR10851:SF3">
    <property type="entry name" value="PYRIDOXINE_PYRIDOXAMINE 5'-PHOSPHATE OXIDASE 2"/>
    <property type="match status" value="1"/>
</dbReference>
<reference evidence="7" key="1">
    <citation type="journal article" date="2015" name="Genome Announc.">
        <title>Complete Genome Sequence of Herbaspirillum hiltneri N3 (DSM 17495), Isolated from Surface-Sterilized Wheat Roots.</title>
        <authorList>
            <person name="Guizelini D."/>
            <person name="Saizaki P.M."/>
            <person name="Coimbra N.A."/>
            <person name="Weiss V.A."/>
            <person name="Faoro H."/>
            <person name="Sfeir M.Z."/>
            <person name="Baura V.A."/>
            <person name="Monteiro R.A."/>
            <person name="Chubatsu L.S."/>
            <person name="Souza E.M."/>
            <person name="Cruz L.M."/>
            <person name="Pedrosa F.O."/>
            <person name="Raittz R.T."/>
            <person name="Marchaukoski J.N."/>
            <person name="Steffens M.B."/>
        </authorList>
    </citation>
    <scope>NUCLEOTIDE SEQUENCE [LARGE SCALE GENOMIC DNA]</scope>
    <source>
        <strain evidence="7">N3</strain>
    </source>
</reference>
<keyword evidence="7" id="KW-1185">Reference proteome</keyword>
<comment type="cofactor">
    <cofactor evidence="1">
        <name>FMN</name>
        <dbReference type="ChEBI" id="CHEBI:58210"/>
    </cofactor>
</comment>
<dbReference type="InterPro" id="IPR011576">
    <property type="entry name" value="Pyridox_Oxase_N"/>
</dbReference>
<dbReference type="RefSeq" id="WP_053199211.1">
    <property type="nucleotide sequence ID" value="NZ_CP011409.1"/>
</dbReference>
<evidence type="ECO:0000313" key="6">
    <source>
        <dbReference type="EMBL" id="AKZ64052.1"/>
    </source>
</evidence>
<evidence type="ECO:0000256" key="4">
    <source>
        <dbReference type="ARBA" id="ARBA00023002"/>
    </source>
</evidence>
<proteinExistence type="predicted"/>
<accession>A0ABM5V3M3</accession>
<evidence type="ECO:0000313" key="7">
    <source>
        <dbReference type="Proteomes" id="UP000063429"/>
    </source>
</evidence>
<dbReference type="Proteomes" id="UP000063429">
    <property type="component" value="Chromosome"/>
</dbReference>
<gene>
    <name evidence="6" type="ORF">F506_16510</name>
</gene>
<keyword evidence="4" id="KW-0560">Oxidoreductase</keyword>
<keyword evidence="3" id="KW-0288">FMN</keyword>
<name>A0ABM5V3M3_9BURK</name>
<evidence type="ECO:0000256" key="2">
    <source>
        <dbReference type="ARBA" id="ARBA00022630"/>
    </source>
</evidence>
<dbReference type="Pfam" id="PF01243">
    <property type="entry name" value="PNPOx_N"/>
    <property type="match status" value="1"/>
</dbReference>
<evidence type="ECO:0000256" key="3">
    <source>
        <dbReference type="ARBA" id="ARBA00022643"/>
    </source>
</evidence>
<evidence type="ECO:0000256" key="1">
    <source>
        <dbReference type="ARBA" id="ARBA00001917"/>
    </source>
</evidence>
<sequence length="195" mass="21096">MTALNDIHAAIWKALATGAGPQRSPLTMWQAATNGIGEAAGMPQVRTVVLRDADQTGGAISFHTDVRSAKVAQLRADPRIALTGLDLGNLLQIRLEGRAQICADEAERRAVWNAARQHTLILYRTPFAPGTPLGTPEAGHVDARGDDDGDGDGYANFCVVRVVLDRLEYLDISPDGHRRAVFRRDDGWHGAWIAP</sequence>
<organism evidence="6 7">
    <name type="scientific">Herbaspirillum hiltneri N3</name>
    <dbReference type="NCBI Taxonomy" id="1262470"/>
    <lineage>
        <taxon>Bacteria</taxon>
        <taxon>Pseudomonadati</taxon>
        <taxon>Pseudomonadota</taxon>
        <taxon>Betaproteobacteria</taxon>
        <taxon>Burkholderiales</taxon>
        <taxon>Oxalobacteraceae</taxon>
        <taxon>Herbaspirillum</taxon>
    </lineage>
</organism>
<evidence type="ECO:0000259" key="5">
    <source>
        <dbReference type="Pfam" id="PF01243"/>
    </source>
</evidence>
<keyword evidence="2" id="KW-0285">Flavoprotein</keyword>
<dbReference type="EMBL" id="CP011409">
    <property type="protein sequence ID" value="AKZ64052.1"/>
    <property type="molecule type" value="Genomic_DNA"/>
</dbReference>
<dbReference type="PANTHER" id="PTHR10851">
    <property type="entry name" value="PYRIDOXINE-5-PHOSPHATE OXIDASE"/>
    <property type="match status" value="1"/>
</dbReference>
<dbReference type="InterPro" id="IPR000659">
    <property type="entry name" value="Pyridox_Oxase"/>
</dbReference>
<dbReference type="SUPFAM" id="SSF50475">
    <property type="entry name" value="FMN-binding split barrel"/>
    <property type="match status" value="1"/>
</dbReference>
<dbReference type="InterPro" id="IPR012349">
    <property type="entry name" value="Split_barrel_FMN-bd"/>
</dbReference>
<protein>
    <submittedName>
        <fullName evidence="6">Pyridoxamine 5'-phosphate oxidase</fullName>
    </submittedName>
</protein>
<dbReference type="Gene3D" id="2.30.110.10">
    <property type="entry name" value="Electron Transport, Fmn-binding Protein, Chain A"/>
    <property type="match status" value="1"/>
</dbReference>